<dbReference type="STRING" id="1121307.CLCY_5c00380"/>
<dbReference type="AlphaFoldDB" id="A0A0J8DEX4"/>
<comment type="caution">
    <text evidence="2">The sequence shown here is derived from an EMBL/GenBank/DDBJ whole genome shotgun (WGS) entry which is preliminary data.</text>
</comment>
<evidence type="ECO:0008006" key="4">
    <source>
        <dbReference type="Google" id="ProtNLM"/>
    </source>
</evidence>
<evidence type="ECO:0000313" key="2">
    <source>
        <dbReference type="EMBL" id="KMT22799.1"/>
    </source>
</evidence>
<dbReference type="PATRIC" id="fig|1121307.3.peg.1970"/>
<gene>
    <name evidence="2" type="ORF">CLCY_5c00380</name>
</gene>
<proteinExistence type="predicted"/>
<name>A0A0J8DEX4_CLOCY</name>
<reference evidence="2 3" key="1">
    <citation type="submission" date="2015-06" db="EMBL/GenBank/DDBJ databases">
        <title>Draft genome sequence of the purine-degrading Clostridium cylindrosporum HC-1 (DSM 605).</title>
        <authorList>
            <person name="Poehlein A."/>
            <person name="Schiel-Bengelsdorf B."/>
            <person name="Bengelsdorf F."/>
            <person name="Daniel R."/>
            <person name="Duerre P."/>
        </authorList>
    </citation>
    <scope>NUCLEOTIDE SEQUENCE [LARGE SCALE GENOMIC DNA]</scope>
    <source>
        <strain evidence="2 3">DSM 605</strain>
    </source>
</reference>
<accession>A0A0J8DEX4</accession>
<evidence type="ECO:0000313" key="3">
    <source>
        <dbReference type="Proteomes" id="UP000036756"/>
    </source>
</evidence>
<feature type="transmembrane region" description="Helical" evidence="1">
    <location>
        <begin position="18"/>
        <end position="36"/>
    </location>
</feature>
<keyword evidence="1" id="KW-1133">Transmembrane helix</keyword>
<dbReference type="OrthoDB" id="1954315at2"/>
<keyword evidence="1" id="KW-0472">Membrane</keyword>
<organism evidence="2 3">
    <name type="scientific">Clostridium cylindrosporum DSM 605</name>
    <dbReference type="NCBI Taxonomy" id="1121307"/>
    <lineage>
        <taxon>Bacteria</taxon>
        <taxon>Bacillati</taxon>
        <taxon>Bacillota</taxon>
        <taxon>Clostridia</taxon>
        <taxon>Eubacteriales</taxon>
        <taxon>Clostridiaceae</taxon>
        <taxon>Clostridium</taxon>
    </lineage>
</organism>
<dbReference type="Proteomes" id="UP000036756">
    <property type="component" value="Unassembled WGS sequence"/>
</dbReference>
<evidence type="ECO:0000256" key="1">
    <source>
        <dbReference type="SAM" id="Phobius"/>
    </source>
</evidence>
<dbReference type="RefSeq" id="WP_048569537.1">
    <property type="nucleotide sequence ID" value="NZ_LFVU01000004.1"/>
</dbReference>
<keyword evidence="1" id="KW-0812">Transmembrane</keyword>
<feature type="transmembrane region" description="Helical" evidence="1">
    <location>
        <begin position="48"/>
        <end position="68"/>
    </location>
</feature>
<dbReference type="EMBL" id="LFVU01000004">
    <property type="protein sequence ID" value="KMT22799.1"/>
    <property type="molecule type" value="Genomic_DNA"/>
</dbReference>
<sequence length="203" mass="24148">MSIKKALKKEKFKRKRDIIISIIIMVFMAYFVAVLAENEVLIGFDSYFSFFYVIVIDFLLLINIIRILSEEKISFEVQEEKLKIDGGYLAPSYILPLKKIVYVDVHSISPKEFYVLLVINKIHRKKYKDYNNFFVKRNPHYSSGLEFVKGKYSEEEKFSFIEIKKSGSRKYYLLYVLYKSAHNIVFSKNAIKYIKTFVDEYKL</sequence>
<protein>
    <recommendedName>
        <fullName evidence="4">Transmembrane protein</fullName>
    </recommendedName>
</protein>
<keyword evidence="3" id="KW-1185">Reference proteome</keyword>